<proteinExistence type="predicted"/>
<organism evidence="1 2">
    <name type="scientific">Spirosoma soli</name>
    <dbReference type="NCBI Taxonomy" id="1770529"/>
    <lineage>
        <taxon>Bacteria</taxon>
        <taxon>Pseudomonadati</taxon>
        <taxon>Bacteroidota</taxon>
        <taxon>Cytophagia</taxon>
        <taxon>Cytophagales</taxon>
        <taxon>Cytophagaceae</taxon>
        <taxon>Spirosoma</taxon>
    </lineage>
</organism>
<keyword evidence="2" id="KW-1185">Reference proteome</keyword>
<evidence type="ECO:0008006" key="3">
    <source>
        <dbReference type="Google" id="ProtNLM"/>
    </source>
</evidence>
<reference evidence="2" key="1">
    <citation type="journal article" date="2019" name="Int. J. Syst. Evol. Microbiol.">
        <title>The Global Catalogue of Microorganisms (GCM) 10K type strain sequencing project: providing services to taxonomists for standard genome sequencing and annotation.</title>
        <authorList>
            <consortium name="The Broad Institute Genomics Platform"/>
            <consortium name="The Broad Institute Genome Sequencing Center for Infectious Disease"/>
            <person name="Wu L."/>
            <person name="Ma J."/>
        </authorList>
    </citation>
    <scope>NUCLEOTIDE SEQUENCE [LARGE SCALE GENOMIC DNA]</scope>
    <source>
        <strain evidence="2">KCTC 42805</strain>
    </source>
</reference>
<evidence type="ECO:0000313" key="2">
    <source>
        <dbReference type="Proteomes" id="UP001597469"/>
    </source>
</evidence>
<dbReference type="RefSeq" id="WP_381520738.1">
    <property type="nucleotide sequence ID" value="NZ_JBHULN010000003.1"/>
</dbReference>
<accession>A0ABW5M077</accession>
<protein>
    <recommendedName>
        <fullName evidence="3">Lipocalin-like domain-containing protein</fullName>
    </recommendedName>
</protein>
<comment type="caution">
    <text evidence="1">The sequence shown here is derived from an EMBL/GenBank/DDBJ whole genome shotgun (WGS) entry which is preliminary data.</text>
</comment>
<gene>
    <name evidence="1" type="ORF">ACFSUS_06430</name>
</gene>
<dbReference type="Proteomes" id="UP001597469">
    <property type="component" value="Unassembled WGS sequence"/>
</dbReference>
<dbReference type="EMBL" id="JBHULN010000003">
    <property type="protein sequence ID" value="MFD2570264.1"/>
    <property type="molecule type" value="Genomic_DNA"/>
</dbReference>
<evidence type="ECO:0000313" key="1">
    <source>
        <dbReference type="EMBL" id="MFD2570264.1"/>
    </source>
</evidence>
<name>A0ABW5M077_9BACT</name>
<sequence length="134" mass="14220">MKNLLIAFVLLLTVSSCLPDKIGKKDPEPELAGTYQMTRYVEGNKIYIPDDTDYSGTVNVTKKSDTELSISVTINVGGTSLNLGSYDNATITKSSGSAYDILDNGTRVGSINGTNLSASYLTNTGARVSLSAKK</sequence>
<dbReference type="PROSITE" id="PS51257">
    <property type="entry name" value="PROKAR_LIPOPROTEIN"/>
    <property type="match status" value="1"/>
</dbReference>